<accession>A0A5M3VXU6</accession>
<reference evidence="1 2" key="1">
    <citation type="submission" date="2019-10" db="EMBL/GenBank/DDBJ databases">
        <title>Whole genome shotgun sequence of Acrocarpospora corrugata NBRC 13972.</title>
        <authorList>
            <person name="Ichikawa N."/>
            <person name="Kimura A."/>
            <person name="Kitahashi Y."/>
            <person name="Komaki H."/>
            <person name="Oguchi A."/>
        </authorList>
    </citation>
    <scope>NUCLEOTIDE SEQUENCE [LARGE SCALE GENOMIC DNA]</scope>
    <source>
        <strain evidence="1 2">NBRC 13972</strain>
    </source>
</reference>
<protein>
    <submittedName>
        <fullName evidence="1">Uncharacterized protein</fullName>
    </submittedName>
</protein>
<comment type="caution">
    <text evidence="1">The sequence shown here is derived from an EMBL/GenBank/DDBJ whole genome shotgun (WGS) entry which is preliminary data.</text>
</comment>
<dbReference type="AlphaFoldDB" id="A0A5M3VXU6"/>
<sequence length="123" mass="13831">MLGTSLTARIHCAHRYVSWGWPVSESRATVEKLRAELANVGVDDAYEIGDDATLSVWIGLVVSYRDGFFRWQEGAVKRRHLGTDPVGCAIRVARRYAELQADVPPWWEDLAKVLRGDAAEDYP</sequence>
<proteinExistence type="predicted"/>
<name>A0A5M3VXU6_9ACTN</name>
<evidence type="ECO:0000313" key="2">
    <source>
        <dbReference type="Proteomes" id="UP000334990"/>
    </source>
</evidence>
<dbReference type="EMBL" id="BLAD01000042">
    <property type="protein sequence ID" value="GER99892.1"/>
    <property type="molecule type" value="Genomic_DNA"/>
</dbReference>
<gene>
    <name evidence="1" type="ORF">Acor_19560</name>
</gene>
<organism evidence="1 2">
    <name type="scientific">Acrocarpospora corrugata</name>
    <dbReference type="NCBI Taxonomy" id="35763"/>
    <lineage>
        <taxon>Bacteria</taxon>
        <taxon>Bacillati</taxon>
        <taxon>Actinomycetota</taxon>
        <taxon>Actinomycetes</taxon>
        <taxon>Streptosporangiales</taxon>
        <taxon>Streptosporangiaceae</taxon>
        <taxon>Acrocarpospora</taxon>
    </lineage>
</organism>
<evidence type="ECO:0000313" key="1">
    <source>
        <dbReference type="EMBL" id="GER99892.1"/>
    </source>
</evidence>
<keyword evidence="2" id="KW-1185">Reference proteome</keyword>
<dbReference type="Proteomes" id="UP000334990">
    <property type="component" value="Unassembled WGS sequence"/>
</dbReference>